<dbReference type="InterPro" id="IPR058163">
    <property type="entry name" value="LysR-type_TF_proteobact-type"/>
</dbReference>
<keyword evidence="3" id="KW-0238">DNA-binding</keyword>
<dbReference type="PROSITE" id="PS50931">
    <property type="entry name" value="HTH_LYSR"/>
    <property type="match status" value="1"/>
</dbReference>
<accession>A0A840X4C8</accession>
<dbReference type="InterPro" id="IPR036388">
    <property type="entry name" value="WH-like_DNA-bd_sf"/>
</dbReference>
<sequence>MLLDWKTLPSLTALRAFDVTARHGGFAGAARALNVTQAAVAQQVRGLEAELGVSLAVRAGRTVSLTPAGMRLAAALEQGFTTLAQGVAEARQDGTARPLRIIARPYMVDRMIVPNLAQFWQRCPGVEISLLPLRDFSGVQAGSFDLALPSLAEGQTPDIPGTTSHVFARTEAVAIAATSLVATRGRDLTRLPWLWHEEDMDLKLTLMRRCGLPVDELQQARIGSPSLQAEAVKQGIGVGLFNERIARFDIARGDVVALPLPRAAYLVYYAVSPRGPQHPMMSAFLEWLREIF</sequence>
<comment type="similarity">
    <text evidence="1">Belongs to the LysR transcriptional regulatory family.</text>
</comment>
<dbReference type="Proteomes" id="UP000553766">
    <property type="component" value="Unassembled WGS sequence"/>
</dbReference>
<feature type="domain" description="HTH lysR-type" evidence="5">
    <location>
        <begin position="9"/>
        <end position="66"/>
    </location>
</feature>
<dbReference type="SUPFAM" id="SSF53850">
    <property type="entry name" value="Periplasmic binding protein-like II"/>
    <property type="match status" value="1"/>
</dbReference>
<name>A0A840X4C8_9RHOB</name>
<protein>
    <submittedName>
        <fullName evidence="6">LysR family glycine cleavage system transcriptional activator</fullName>
    </submittedName>
</protein>
<dbReference type="Gene3D" id="3.40.190.10">
    <property type="entry name" value="Periplasmic binding protein-like II"/>
    <property type="match status" value="2"/>
</dbReference>
<comment type="caution">
    <text evidence="6">The sequence shown here is derived from an EMBL/GenBank/DDBJ whole genome shotgun (WGS) entry which is preliminary data.</text>
</comment>
<evidence type="ECO:0000256" key="3">
    <source>
        <dbReference type="ARBA" id="ARBA00023125"/>
    </source>
</evidence>
<dbReference type="Gene3D" id="1.10.10.10">
    <property type="entry name" value="Winged helix-like DNA-binding domain superfamily/Winged helix DNA-binding domain"/>
    <property type="match status" value="1"/>
</dbReference>
<gene>
    <name evidence="6" type="ORF">FHS89_001539</name>
</gene>
<evidence type="ECO:0000256" key="4">
    <source>
        <dbReference type="ARBA" id="ARBA00023163"/>
    </source>
</evidence>
<dbReference type="SUPFAM" id="SSF46785">
    <property type="entry name" value="Winged helix' DNA-binding domain"/>
    <property type="match status" value="1"/>
</dbReference>
<dbReference type="Pfam" id="PF00126">
    <property type="entry name" value="HTH_1"/>
    <property type="match status" value="1"/>
</dbReference>
<dbReference type="PANTHER" id="PTHR30537">
    <property type="entry name" value="HTH-TYPE TRANSCRIPTIONAL REGULATOR"/>
    <property type="match status" value="1"/>
</dbReference>
<dbReference type="Pfam" id="PF03466">
    <property type="entry name" value="LysR_substrate"/>
    <property type="match status" value="1"/>
</dbReference>
<evidence type="ECO:0000256" key="2">
    <source>
        <dbReference type="ARBA" id="ARBA00023015"/>
    </source>
</evidence>
<evidence type="ECO:0000256" key="1">
    <source>
        <dbReference type="ARBA" id="ARBA00009437"/>
    </source>
</evidence>
<dbReference type="InterPro" id="IPR005119">
    <property type="entry name" value="LysR_subst-bd"/>
</dbReference>
<organism evidence="6 7">
    <name type="scientific">Rubricella aquisinus</name>
    <dbReference type="NCBI Taxonomy" id="2028108"/>
    <lineage>
        <taxon>Bacteria</taxon>
        <taxon>Pseudomonadati</taxon>
        <taxon>Pseudomonadota</taxon>
        <taxon>Alphaproteobacteria</taxon>
        <taxon>Rhodobacterales</taxon>
        <taxon>Paracoccaceae</taxon>
        <taxon>Rubricella</taxon>
    </lineage>
</organism>
<evidence type="ECO:0000259" key="5">
    <source>
        <dbReference type="PROSITE" id="PS50931"/>
    </source>
</evidence>
<reference evidence="6 7" key="1">
    <citation type="submission" date="2020-08" db="EMBL/GenBank/DDBJ databases">
        <title>Genomic Encyclopedia of Type Strains, Phase IV (KMG-IV): sequencing the most valuable type-strain genomes for metagenomic binning, comparative biology and taxonomic classification.</title>
        <authorList>
            <person name="Goeker M."/>
        </authorList>
    </citation>
    <scope>NUCLEOTIDE SEQUENCE [LARGE SCALE GENOMIC DNA]</scope>
    <source>
        <strain evidence="6 7">DSM 103377</strain>
    </source>
</reference>
<dbReference type="PANTHER" id="PTHR30537:SF79">
    <property type="entry name" value="TRANSCRIPTIONAL REGULATOR-RELATED"/>
    <property type="match status" value="1"/>
</dbReference>
<keyword evidence="7" id="KW-1185">Reference proteome</keyword>
<dbReference type="GO" id="GO:0043565">
    <property type="term" value="F:sequence-specific DNA binding"/>
    <property type="evidence" value="ECO:0007669"/>
    <property type="project" value="TreeGrafter"/>
</dbReference>
<proteinExistence type="inferred from homology"/>
<dbReference type="AlphaFoldDB" id="A0A840X4C8"/>
<dbReference type="InterPro" id="IPR000847">
    <property type="entry name" value="LysR_HTH_N"/>
</dbReference>
<keyword evidence="4" id="KW-0804">Transcription</keyword>
<evidence type="ECO:0000313" key="7">
    <source>
        <dbReference type="Proteomes" id="UP000553766"/>
    </source>
</evidence>
<dbReference type="EMBL" id="JACIJS010000004">
    <property type="protein sequence ID" value="MBB5515527.1"/>
    <property type="molecule type" value="Genomic_DNA"/>
</dbReference>
<evidence type="ECO:0000313" key="6">
    <source>
        <dbReference type="EMBL" id="MBB5515527.1"/>
    </source>
</evidence>
<dbReference type="GO" id="GO:0003700">
    <property type="term" value="F:DNA-binding transcription factor activity"/>
    <property type="evidence" value="ECO:0007669"/>
    <property type="project" value="InterPro"/>
</dbReference>
<dbReference type="RefSeq" id="WP_184010230.1">
    <property type="nucleotide sequence ID" value="NZ_JACIJS010000004.1"/>
</dbReference>
<dbReference type="PRINTS" id="PR00039">
    <property type="entry name" value="HTHLYSR"/>
</dbReference>
<keyword evidence="2" id="KW-0805">Transcription regulation</keyword>
<dbReference type="GO" id="GO:0006351">
    <property type="term" value="P:DNA-templated transcription"/>
    <property type="evidence" value="ECO:0007669"/>
    <property type="project" value="TreeGrafter"/>
</dbReference>
<dbReference type="InterPro" id="IPR036390">
    <property type="entry name" value="WH_DNA-bd_sf"/>
</dbReference>